<keyword evidence="13" id="KW-1185">Reference proteome</keyword>
<evidence type="ECO:0000256" key="11">
    <source>
        <dbReference type="RuleBase" id="RU361191"/>
    </source>
</evidence>
<evidence type="ECO:0000313" key="13">
    <source>
        <dbReference type="Proteomes" id="UP000186698"/>
    </source>
</evidence>
<evidence type="ECO:0000256" key="5">
    <source>
        <dbReference type="ARBA" id="ARBA00023040"/>
    </source>
</evidence>
<evidence type="ECO:0000256" key="9">
    <source>
        <dbReference type="ARBA" id="ARBA00023257"/>
    </source>
</evidence>
<evidence type="ECO:0000256" key="1">
    <source>
        <dbReference type="ARBA" id="ARBA00022475"/>
    </source>
</evidence>
<dbReference type="KEGG" id="xla:121395114"/>
<evidence type="ECO:0000256" key="4">
    <source>
        <dbReference type="ARBA" id="ARBA00023018"/>
    </source>
</evidence>
<dbReference type="InterPro" id="IPR017452">
    <property type="entry name" value="GPCR_Rhodpsn_7TM"/>
</dbReference>
<dbReference type="Pfam" id="PF00001">
    <property type="entry name" value="7tm_1"/>
    <property type="match status" value="1"/>
</dbReference>
<reference evidence="14" key="1">
    <citation type="submission" date="2025-08" db="UniProtKB">
        <authorList>
            <consortium name="RefSeq"/>
        </authorList>
    </citation>
    <scope>IDENTIFICATION</scope>
    <source>
        <strain evidence="14">J_2021</strain>
        <tissue evidence="14">Erythrocytes</tissue>
    </source>
</reference>
<dbReference type="Proteomes" id="UP000186698">
    <property type="component" value="Chromosome 6S"/>
</dbReference>
<dbReference type="RefSeq" id="XP_041423630.1">
    <property type="nucleotide sequence ID" value="XM_041567696.1"/>
</dbReference>
<keyword evidence="4 11" id="KW-0770">Synapse</keyword>
<proteinExistence type="inferred from homology"/>
<dbReference type="PANTHER" id="PTHR24247">
    <property type="entry name" value="5-HYDROXYTRYPTAMINE RECEPTOR"/>
    <property type="match status" value="1"/>
</dbReference>
<dbReference type="GO" id="GO:0007197">
    <property type="term" value="P:adenylate cyclase-inhibiting G protein-coupled acetylcholine receptor signaling pathway"/>
    <property type="evidence" value="ECO:0000318"/>
    <property type="project" value="GO_Central"/>
</dbReference>
<dbReference type="GO" id="GO:0045211">
    <property type="term" value="C:postsynaptic membrane"/>
    <property type="evidence" value="ECO:0007669"/>
    <property type="project" value="UniProtKB-SubCell"/>
</dbReference>
<evidence type="ECO:0000256" key="6">
    <source>
        <dbReference type="ARBA" id="ARBA00023136"/>
    </source>
</evidence>
<dbReference type="SMART" id="SM01381">
    <property type="entry name" value="7TM_GPCR_Srsx"/>
    <property type="match status" value="1"/>
</dbReference>
<evidence type="ECO:0000259" key="12">
    <source>
        <dbReference type="PROSITE" id="PS50262"/>
    </source>
</evidence>
<dbReference type="GO" id="GO:0004969">
    <property type="term" value="F:histamine receptor activity"/>
    <property type="evidence" value="ECO:0000318"/>
    <property type="project" value="GO_Central"/>
</dbReference>
<keyword evidence="3 11" id="KW-1133">Transmembrane helix</keyword>
<dbReference type="PROSITE" id="PS50262">
    <property type="entry name" value="G_PROTEIN_RECEP_F1_2"/>
    <property type="match status" value="1"/>
</dbReference>
<dbReference type="OrthoDB" id="10071887at2759"/>
<comment type="similarity">
    <text evidence="11">Belongs to the G-protein coupled receptor 1 family. Muscarinic acetylcholine receptor subfamily.</text>
</comment>
<gene>
    <name evidence="14" type="primary">LOC121395114</name>
</gene>
<dbReference type="GO" id="GO:0016907">
    <property type="term" value="F:G protein-coupled acetylcholine receptor activity"/>
    <property type="evidence" value="ECO:0007669"/>
    <property type="project" value="UniProtKB-UniRule"/>
</dbReference>
<evidence type="ECO:0000256" key="8">
    <source>
        <dbReference type="ARBA" id="ARBA00023224"/>
    </source>
</evidence>
<evidence type="ECO:0000256" key="7">
    <source>
        <dbReference type="ARBA" id="ARBA00023170"/>
    </source>
</evidence>
<dbReference type="GO" id="GO:0007268">
    <property type="term" value="P:chemical synaptic transmission"/>
    <property type="evidence" value="ECO:0000318"/>
    <property type="project" value="GO_Central"/>
</dbReference>
<dbReference type="GO" id="GO:0004993">
    <property type="term" value="F:G protein-coupled serotonin receptor activity"/>
    <property type="evidence" value="ECO:0007669"/>
    <property type="project" value="TreeGrafter"/>
</dbReference>
<comment type="subcellular location">
    <subcellularLocation>
        <location evidence="11">Cell membrane</location>
        <topology evidence="11">Multi-pass membrane protein</topology>
    </subcellularLocation>
    <subcellularLocation>
        <location evidence="11">Postsynaptic cell membrane</location>
        <topology evidence="11">Multi-pass membrane protein</topology>
    </subcellularLocation>
</comment>
<accession>A0A8J1L4X0</accession>
<keyword evidence="7 10" id="KW-0675">Receptor</keyword>
<dbReference type="GO" id="GO:0005886">
    <property type="term" value="C:plasma membrane"/>
    <property type="evidence" value="ECO:0000318"/>
    <property type="project" value="GO_Central"/>
</dbReference>
<feature type="transmembrane region" description="Helical" evidence="11">
    <location>
        <begin position="189"/>
        <end position="219"/>
    </location>
</feature>
<feature type="transmembrane region" description="Helical" evidence="11">
    <location>
        <begin position="67"/>
        <end position="91"/>
    </location>
</feature>
<dbReference type="GO" id="GO:0030594">
    <property type="term" value="F:neurotransmitter receptor activity"/>
    <property type="evidence" value="ECO:0000318"/>
    <property type="project" value="GO_Central"/>
</dbReference>
<protein>
    <recommendedName>
        <fullName evidence="11">Muscarinic acetylcholine receptor</fullName>
    </recommendedName>
</protein>
<keyword evidence="9 11" id="KW-0628">Postsynaptic cell membrane</keyword>
<dbReference type="GO" id="GO:0007187">
    <property type="term" value="P:G protein-coupled receptor signaling pathway, coupled to cyclic nucleotide second messenger"/>
    <property type="evidence" value="ECO:0000318"/>
    <property type="project" value="GO_Central"/>
</dbReference>
<dbReference type="AlphaFoldDB" id="A0A8J1L4X0"/>
<organism evidence="13 14">
    <name type="scientific">Xenopus laevis</name>
    <name type="common">African clawed frog</name>
    <dbReference type="NCBI Taxonomy" id="8355"/>
    <lineage>
        <taxon>Eukaryota</taxon>
        <taxon>Metazoa</taxon>
        <taxon>Chordata</taxon>
        <taxon>Craniata</taxon>
        <taxon>Vertebrata</taxon>
        <taxon>Euteleostomi</taxon>
        <taxon>Amphibia</taxon>
        <taxon>Batrachia</taxon>
        <taxon>Anura</taxon>
        <taxon>Pipoidea</taxon>
        <taxon>Pipidae</taxon>
        <taxon>Xenopodinae</taxon>
        <taxon>Xenopus</taxon>
        <taxon>Xenopus</taxon>
    </lineage>
</organism>
<dbReference type="PANTHER" id="PTHR24247:SF269">
    <property type="entry name" value="MUSCARINIC ACETYLCHOLINE RECEPTOR"/>
    <property type="match status" value="1"/>
</dbReference>
<comment type="function">
    <text evidence="11">The muscarinic acetylcholine receptor mediates various cellular responses, including inhibition of adenylate cyclase, breakdown of phosphoinositides and modulation of potassium channels through the action of G proteins.</text>
</comment>
<dbReference type="PRINTS" id="PR00243">
    <property type="entry name" value="MUSCARINICR"/>
</dbReference>
<keyword evidence="5 10" id="KW-0297">G-protein coupled receptor</keyword>
<evidence type="ECO:0000313" key="14">
    <source>
        <dbReference type="RefSeq" id="XP_041423630.1"/>
    </source>
</evidence>
<evidence type="ECO:0000256" key="3">
    <source>
        <dbReference type="ARBA" id="ARBA00022989"/>
    </source>
</evidence>
<dbReference type="SUPFAM" id="SSF81321">
    <property type="entry name" value="Family A G protein-coupled receptor-like"/>
    <property type="match status" value="1"/>
</dbReference>
<dbReference type="GO" id="GO:0045202">
    <property type="term" value="C:synapse"/>
    <property type="evidence" value="ECO:0000318"/>
    <property type="project" value="GO_Central"/>
</dbReference>
<feature type="transmembrane region" description="Helical" evidence="11">
    <location>
        <begin position="345"/>
        <end position="365"/>
    </location>
</feature>
<evidence type="ECO:0000256" key="2">
    <source>
        <dbReference type="ARBA" id="ARBA00022692"/>
    </source>
</evidence>
<keyword evidence="8 10" id="KW-0807">Transducer</keyword>
<dbReference type="Gene3D" id="1.20.1070.10">
    <property type="entry name" value="Rhodopsin 7-helix transmembrane proteins"/>
    <property type="match status" value="1"/>
</dbReference>
<feature type="transmembrane region" description="Helical" evidence="11">
    <location>
        <begin position="145"/>
        <end position="169"/>
    </location>
</feature>
<dbReference type="PRINTS" id="PR00237">
    <property type="entry name" value="GPCRRHODOPSN"/>
</dbReference>
<dbReference type="GO" id="GO:0030425">
    <property type="term" value="C:dendrite"/>
    <property type="evidence" value="ECO:0000318"/>
    <property type="project" value="GO_Central"/>
</dbReference>
<dbReference type="InterPro" id="IPR000995">
    <property type="entry name" value="Musac_Ach_rcpt"/>
</dbReference>
<dbReference type="GeneID" id="121395114"/>
<dbReference type="PROSITE" id="PS00237">
    <property type="entry name" value="G_PROTEIN_RECEP_F1_1"/>
    <property type="match status" value="1"/>
</dbReference>
<feature type="transmembrane region" description="Helical" evidence="11">
    <location>
        <begin position="28"/>
        <end position="55"/>
    </location>
</feature>
<feature type="transmembrane region" description="Helical" evidence="11">
    <location>
        <begin position="313"/>
        <end position="333"/>
    </location>
</feature>
<sequence length="389" mass="44168">MNSNNTTAGNVSLIQENVGLEIQYSVDIILITVLTSFLILLTVLGNTFVIVAFIIDKRLRNQCDFVLLNLAICDFLIGAFTCPIYIPYILTGKWKLGRFLCKLWLTVLYTVSTASTFNVVLISFDRFLSVTKVVLYRSLQNKWSHIFVSIASVWIFAFLLYGPTILFWKNDAIDSSDPLTTCVAGFNDIWYVSFGISCADFALPVISISFFNLSIYCNIKKRDRKKRQKSILENSKGKENDGKLNIISTNNVLFSAQLHTAENRGTKKRLSLSLRHCFPYRKPSSFIQNEATPQHRKISPVSLSRDEKIAKSLSVLIGVFVICWAPYSFLTSIRAACSGYCVDSYWHGITAWLLYMNSAINPILYPLCHKSFRKAFILVAEKIKKFLKI</sequence>
<feature type="transmembrane region" description="Helical" evidence="11">
    <location>
        <begin position="103"/>
        <end position="124"/>
    </location>
</feature>
<name>A0A8J1L4X0_XENLA</name>
<keyword evidence="6 11" id="KW-0472">Membrane</keyword>
<dbReference type="InterPro" id="IPR000276">
    <property type="entry name" value="GPCR_Rhodpsn"/>
</dbReference>
<feature type="domain" description="G-protein coupled receptors family 1 profile" evidence="12">
    <location>
        <begin position="45"/>
        <end position="365"/>
    </location>
</feature>
<evidence type="ECO:0000256" key="10">
    <source>
        <dbReference type="RuleBase" id="RU000688"/>
    </source>
</evidence>
<keyword evidence="2 10" id="KW-0812">Transmembrane</keyword>
<keyword evidence="1 11" id="KW-1003">Cell membrane</keyword>